<gene>
    <name evidence="3" type="ORF">GCM10023329_25900</name>
</gene>
<dbReference type="EMBL" id="BAABJV010000005">
    <property type="protein sequence ID" value="GAA4776026.1"/>
    <property type="molecule type" value="Genomic_DNA"/>
</dbReference>
<organism evidence="3 4">
    <name type="scientific">Streptomyces sanyensis</name>
    <dbReference type="NCBI Taxonomy" id="568869"/>
    <lineage>
        <taxon>Bacteria</taxon>
        <taxon>Bacillati</taxon>
        <taxon>Actinomycetota</taxon>
        <taxon>Actinomycetes</taxon>
        <taxon>Kitasatosporales</taxon>
        <taxon>Streptomycetaceae</taxon>
        <taxon>Streptomyces</taxon>
    </lineage>
</organism>
<evidence type="ECO:0000313" key="4">
    <source>
        <dbReference type="Proteomes" id="UP001501147"/>
    </source>
</evidence>
<keyword evidence="2" id="KW-0472">Membrane</keyword>
<feature type="transmembrane region" description="Helical" evidence="2">
    <location>
        <begin position="48"/>
        <end position="70"/>
    </location>
</feature>
<comment type="caution">
    <text evidence="3">The sequence shown here is derived from an EMBL/GenBank/DDBJ whole genome shotgun (WGS) entry which is preliminary data.</text>
</comment>
<feature type="transmembrane region" description="Helical" evidence="2">
    <location>
        <begin position="174"/>
        <end position="195"/>
    </location>
</feature>
<feature type="transmembrane region" description="Helical" evidence="2">
    <location>
        <begin position="372"/>
        <end position="391"/>
    </location>
</feature>
<keyword evidence="4" id="KW-1185">Reference proteome</keyword>
<feature type="compositionally biased region" description="Low complexity" evidence="1">
    <location>
        <begin position="518"/>
        <end position="533"/>
    </location>
</feature>
<sequence>MTTDQAVTFRPSSARGLGVLAGLAGAGAAAAVLLAVRAGVLPPDRPAAALVAVLALVLTTTALGALHGAVARVRGDSDGLHVPTLLRRRSTAWADVAYFYVRRYDHRHGTALRLGVALRDGRTRLLPMPYGAALRDERFEARAEALRALHRRHGAPAVEHRPVVSHRTAGAGGWVLWLGLCVLLLGGSFAVAGTVSGTAVHERAWQSAAACPDDDEPAGAGGGPAADCLTTVSAVVERAVEEGRHRGRLHFADDRPTAEAAVTEDAARAFRPGDAVLVTVWRGRPMVVAGEHHVWRAHVPGTSAQAVASGVLLLLAGYPGARLLQHLRGRRLRPEEVLPSVLPFVGALLGTAAWLLPLCYVHPTDPLGPPEAVAWAGMGTLATLGLLAAAWRATRVREPRDDVAGRHGEDAAAQHEVFLPARFLDETAYNPHGFGTHVVIGGGEPAVVPHPGPGRFAARRIPAERLTLAGVRRARGEDGDSVPRDWHIAELDDGGAPVRLAASPGNLARILGALGTAPGGTAHPAGAPGTAHAPGPPPPA</sequence>
<reference evidence="4" key="1">
    <citation type="journal article" date="2019" name="Int. J. Syst. Evol. Microbiol.">
        <title>The Global Catalogue of Microorganisms (GCM) 10K type strain sequencing project: providing services to taxonomists for standard genome sequencing and annotation.</title>
        <authorList>
            <consortium name="The Broad Institute Genomics Platform"/>
            <consortium name="The Broad Institute Genome Sequencing Center for Infectious Disease"/>
            <person name="Wu L."/>
            <person name="Ma J."/>
        </authorList>
    </citation>
    <scope>NUCLEOTIDE SEQUENCE [LARGE SCALE GENOMIC DNA]</scope>
    <source>
        <strain evidence="4">JCM 18324</strain>
    </source>
</reference>
<feature type="region of interest" description="Disordered" evidence="1">
    <location>
        <begin position="518"/>
        <end position="540"/>
    </location>
</feature>
<protein>
    <submittedName>
        <fullName evidence="3">PH domain-containing protein</fullName>
    </submittedName>
</protein>
<feature type="transmembrane region" description="Helical" evidence="2">
    <location>
        <begin position="17"/>
        <end position="36"/>
    </location>
</feature>
<proteinExistence type="predicted"/>
<keyword evidence="2" id="KW-0812">Transmembrane</keyword>
<evidence type="ECO:0000256" key="1">
    <source>
        <dbReference type="SAM" id="MobiDB-lite"/>
    </source>
</evidence>
<name>A0ABP9A8L6_9ACTN</name>
<keyword evidence="2" id="KW-1133">Transmembrane helix</keyword>
<accession>A0ABP9A8L6</accession>
<evidence type="ECO:0000256" key="2">
    <source>
        <dbReference type="SAM" id="Phobius"/>
    </source>
</evidence>
<evidence type="ECO:0000313" key="3">
    <source>
        <dbReference type="EMBL" id="GAA4776026.1"/>
    </source>
</evidence>
<feature type="transmembrane region" description="Helical" evidence="2">
    <location>
        <begin position="337"/>
        <end position="360"/>
    </location>
</feature>
<dbReference type="Proteomes" id="UP001501147">
    <property type="component" value="Unassembled WGS sequence"/>
</dbReference>
<dbReference type="RefSeq" id="WP_345613344.1">
    <property type="nucleotide sequence ID" value="NZ_BAABJV010000005.1"/>
</dbReference>